<feature type="non-terminal residue" evidence="1">
    <location>
        <position position="179"/>
    </location>
</feature>
<gene>
    <name evidence="1" type="ORF">BaRGS_00016581</name>
</gene>
<dbReference type="AlphaFoldDB" id="A0ABD0KY05"/>
<keyword evidence="2" id="KW-1185">Reference proteome</keyword>
<dbReference type="Proteomes" id="UP001519460">
    <property type="component" value="Unassembled WGS sequence"/>
</dbReference>
<reference evidence="1 2" key="1">
    <citation type="journal article" date="2023" name="Sci. Data">
        <title>Genome assembly of the Korean intertidal mud-creeper Batillaria attramentaria.</title>
        <authorList>
            <person name="Patra A.K."/>
            <person name="Ho P.T."/>
            <person name="Jun S."/>
            <person name="Lee S.J."/>
            <person name="Kim Y."/>
            <person name="Won Y.J."/>
        </authorList>
    </citation>
    <scope>NUCLEOTIDE SEQUENCE [LARGE SCALE GENOMIC DNA]</scope>
    <source>
        <strain evidence="1">Wonlab-2016</strain>
    </source>
</reference>
<evidence type="ECO:0000313" key="1">
    <source>
        <dbReference type="EMBL" id="KAK7492107.1"/>
    </source>
</evidence>
<evidence type="ECO:0000313" key="2">
    <source>
        <dbReference type="Proteomes" id="UP001519460"/>
    </source>
</evidence>
<comment type="caution">
    <text evidence="1">The sequence shown here is derived from an EMBL/GenBank/DDBJ whole genome shotgun (WGS) entry which is preliminary data.</text>
</comment>
<proteinExistence type="predicted"/>
<accession>A0ABD0KY05</accession>
<dbReference type="EMBL" id="JACVVK020000106">
    <property type="protein sequence ID" value="KAK7492107.1"/>
    <property type="molecule type" value="Genomic_DNA"/>
</dbReference>
<sequence>MYLVGTGDGWGEGAHWTWRGVSVSCAFDKINNFAVLTIPKCSTRIKYRPYSGTDVIKQERPEQLPAVTIQWDPESDKGLCGTPDNGHGLWRFTKAKLKVPTQAEAALYTILTQGVSNFPIIYPVCKLPEKSFSACPNYRRPYAIRLCSQFFAPKSAFFKCMLNNGCHAPALIFMFDHCI</sequence>
<protein>
    <submittedName>
        <fullName evidence="1">Uncharacterized protein</fullName>
    </submittedName>
</protein>
<organism evidence="1 2">
    <name type="scientific">Batillaria attramentaria</name>
    <dbReference type="NCBI Taxonomy" id="370345"/>
    <lineage>
        <taxon>Eukaryota</taxon>
        <taxon>Metazoa</taxon>
        <taxon>Spiralia</taxon>
        <taxon>Lophotrochozoa</taxon>
        <taxon>Mollusca</taxon>
        <taxon>Gastropoda</taxon>
        <taxon>Caenogastropoda</taxon>
        <taxon>Sorbeoconcha</taxon>
        <taxon>Cerithioidea</taxon>
        <taxon>Batillariidae</taxon>
        <taxon>Batillaria</taxon>
    </lineage>
</organism>
<name>A0ABD0KY05_9CAEN</name>